<dbReference type="InterPro" id="IPR053136">
    <property type="entry name" value="UTP_pyrophosphatase-like"/>
</dbReference>
<proteinExistence type="predicted"/>
<dbReference type="Pfam" id="PF01863">
    <property type="entry name" value="YgjP-like"/>
    <property type="match status" value="1"/>
</dbReference>
<dbReference type="CDD" id="cd07344">
    <property type="entry name" value="M48_yhfN_like"/>
    <property type="match status" value="1"/>
</dbReference>
<dbReference type="PANTHER" id="PTHR30399">
    <property type="entry name" value="UNCHARACTERIZED PROTEIN YGJP"/>
    <property type="match status" value="1"/>
</dbReference>
<protein>
    <submittedName>
        <fullName evidence="2">M48 family peptidase</fullName>
    </submittedName>
</protein>
<organism evidence="2">
    <name type="scientific">Pseudoalteromonas prydzensis</name>
    <dbReference type="NCBI Taxonomy" id="182141"/>
    <lineage>
        <taxon>Bacteria</taxon>
        <taxon>Pseudomonadati</taxon>
        <taxon>Pseudomonadota</taxon>
        <taxon>Gammaproteobacteria</taxon>
        <taxon>Alteromonadales</taxon>
        <taxon>Pseudoalteromonadaceae</taxon>
        <taxon>Pseudoalteromonas</taxon>
    </lineage>
</organism>
<name>A0A7V1D3K2_9GAMM</name>
<evidence type="ECO:0000259" key="1">
    <source>
        <dbReference type="Pfam" id="PF01863"/>
    </source>
</evidence>
<dbReference type="Gene3D" id="3.30.2010.10">
    <property type="entry name" value="Metalloproteases ('zincins'), catalytic domain"/>
    <property type="match status" value="1"/>
</dbReference>
<feature type="domain" description="YgjP-like metallopeptidase" evidence="1">
    <location>
        <begin position="23"/>
        <end position="234"/>
    </location>
</feature>
<dbReference type="PANTHER" id="PTHR30399:SF1">
    <property type="entry name" value="UTP PYROPHOSPHATASE"/>
    <property type="match status" value="1"/>
</dbReference>
<dbReference type="InterPro" id="IPR002725">
    <property type="entry name" value="YgjP-like_metallopeptidase"/>
</dbReference>
<evidence type="ECO:0000313" key="2">
    <source>
        <dbReference type="EMBL" id="HEA19263.1"/>
    </source>
</evidence>
<accession>A0A7V1D3K2</accession>
<dbReference type="EMBL" id="DRGM01000221">
    <property type="protein sequence ID" value="HEA19263.1"/>
    <property type="molecule type" value="Genomic_DNA"/>
</dbReference>
<comment type="caution">
    <text evidence="2">The sequence shown here is derived from an EMBL/GenBank/DDBJ whole genome shotgun (WGS) entry which is preliminary data.</text>
</comment>
<reference evidence="2" key="1">
    <citation type="journal article" date="2020" name="mSystems">
        <title>Genome- and Community-Level Interaction Insights into Carbon Utilization and Element Cycling Functions of Hydrothermarchaeota in Hydrothermal Sediment.</title>
        <authorList>
            <person name="Zhou Z."/>
            <person name="Liu Y."/>
            <person name="Xu W."/>
            <person name="Pan J."/>
            <person name="Luo Z.H."/>
            <person name="Li M."/>
        </authorList>
    </citation>
    <scope>NUCLEOTIDE SEQUENCE [LARGE SCALE GENOMIC DNA]</scope>
    <source>
        <strain evidence="2">HyVt-346</strain>
    </source>
</reference>
<sequence length="243" mass="28707">MTAGQLQELGLFEYTIKRSRRRKTVAIKVQQQSVTVYAPVGVAKQELEGWLLSKTDWITAQIHKQSQLLDTRQYPLKDNCILVFAQPMMLRYGTSSRCEWRRVKNQPQPIVQLNLSGRVKHQQAMYQSLLEEFLHEQLESYIEMRVHEYCIKMAEALPSSIRIHIYKRRWGSCNRQRELTFNLLLASAPHTIIDYVIVHELAHLKYLNHSAAFWQRVSEFYPEYKQATKWLKQHGASLSWVFE</sequence>
<dbReference type="AlphaFoldDB" id="A0A7V1D3K2"/>
<gene>
    <name evidence="2" type="ORF">ENH88_22985</name>
</gene>
<dbReference type="Proteomes" id="UP000886188">
    <property type="component" value="Unassembled WGS sequence"/>
</dbReference>